<dbReference type="InterPro" id="IPR016805">
    <property type="entry name" value="MIX23_fungal"/>
</dbReference>
<dbReference type="Pfam" id="PF09774">
    <property type="entry name" value="MIX23"/>
    <property type="match status" value="1"/>
</dbReference>
<protein>
    <submittedName>
        <fullName evidence="2">Caffeine-induced death protein 2</fullName>
    </submittedName>
</protein>
<comment type="similarity">
    <text evidence="1">Belongs to the MIX23 family.</text>
</comment>
<evidence type="ECO:0000256" key="1">
    <source>
        <dbReference type="ARBA" id="ARBA00024204"/>
    </source>
</evidence>
<gene>
    <name evidence="2" type="ORF">PVAG01_07260</name>
</gene>
<dbReference type="PIRSF" id="PIRSF022603">
    <property type="entry name" value="UCP022603"/>
    <property type="match status" value="1"/>
</dbReference>
<dbReference type="Proteomes" id="UP001629113">
    <property type="component" value="Unassembled WGS sequence"/>
</dbReference>
<dbReference type="PANTHER" id="PTHR31905:SF2">
    <property type="entry name" value="PROTEIN MIX23"/>
    <property type="match status" value="1"/>
</dbReference>
<evidence type="ECO:0000313" key="3">
    <source>
        <dbReference type="Proteomes" id="UP001629113"/>
    </source>
</evidence>
<evidence type="ECO:0000313" key="2">
    <source>
        <dbReference type="EMBL" id="KAL3420815.1"/>
    </source>
</evidence>
<dbReference type="PANTHER" id="PTHR31905">
    <property type="entry name" value="COILED-COIL DOMAIN-CONTAINING PROTEIN 58"/>
    <property type="match status" value="1"/>
</dbReference>
<dbReference type="EMBL" id="JBFCZG010000006">
    <property type="protein sequence ID" value="KAL3420815.1"/>
    <property type="molecule type" value="Genomic_DNA"/>
</dbReference>
<dbReference type="InterPro" id="IPR019171">
    <property type="entry name" value="MIX23"/>
</dbReference>
<comment type="caution">
    <text evidence="2">The sequence shown here is derived from an EMBL/GenBank/DDBJ whole genome shotgun (WGS) entry which is preliminary data.</text>
</comment>
<organism evidence="2 3">
    <name type="scientific">Phlyctema vagabunda</name>
    <dbReference type="NCBI Taxonomy" id="108571"/>
    <lineage>
        <taxon>Eukaryota</taxon>
        <taxon>Fungi</taxon>
        <taxon>Dikarya</taxon>
        <taxon>Ascomycota</taxon>
        <taxon>Pezizomycotina</taxon>
        <taxon>Leotiomycetes</taxon>
        <taxon>Helotiales</taxon>
        <taxon>Dermateaceae</taxon>
        <taxon>Phlyctema</taxon>
    </lineage>
</organism>
<proteinExistence type="inferred from homology"/>
<accession>A0ABR4PBZ5</accession>
<name>A0ABR4PBZ5_9HELO</name>
<keyword evidence="3" id="KW-1185">Reference proteome</keyword>
<sequence length="203" mass="23050">MAQQPAHPELTSQFCFSTIALRDFLRISRTAIDDTINQNLNALLVPSAAGFDPSSTSTSMRSSRRQIAPQACKNFKENVLFPSWQARSDVLNFCTGVATSPDPDDPESLLKQIQSERQRETIVDDRLDPYTKAVDDRTDPYAKNIVRESRTETLANVIRQERSIERIVRARSWGSVSERCGGDATNWEEALNSWRKRRENRSS</sequence>
<reference evidence="2 3" key="1">
    <citation type="submission" date="2024-06" db="EMBL/GenBank/DDBJ databases">
        <title>Complete genome of Phlyctema vagabunda strain 19-DSS-EL-015.</title>
        <authorList>
            <person name="Fiorenzani C."/>
        </authorList>
    </citation>
    <scope>NUCLEOTIDE SEQUENCE [LARGE SCALE GENOMIC DNA]</scope>
    <source>
        <strain evidence="2 3">19-DSS-EL-015</strain>
    </source>
</reference>